<dbReference type="InterPro" id="IPR029058">
    <property type="entry name" value="AB_hydrolase_fold"/>
</dbReference>
<accession>A0AAU7CRH9</accession>
<feature type="compositionally biased region" description="Basic and acidic residues" evidence="2">
    <location>
        <begin position="44"/>
        <end position="54"/>
    </location>
</feature>
<sequence length="302" mass="33227">MCHSLRCYGLFATALLVLFPLATRAEEAKTAEPILLWPAGAPGESRDLDREEQQPLKPGDSTIRITNVTRPTITVYRPKPEKDNGAAVLICPGGAYKILAYNKEGTEVADWLNTLGVTAVVLKYRVPAHDGRERHEAPIQDAQRALRLIRHRAQEWKIDPDRIGVLGFSAGGHLAALLSTDSVRQSYDLGDDADRVSARPNFSILVYPAYLATKEDTLAPPVKVDAKTPPTFLVQTEDDGVRVESSIVYYLALKQAKVPVEMHLYPRGGHGYGLRPSKDLVSSWPLRAEAWMNSAGILKPAN</sequence>
<keyword evidence="3" id="KW-0732">Signal</keyword>
<evidence type="ECO:0000256" key="2">
    <source>
        <dbReference type="SAM" id="MobiDB-lite"/>
    </source>
</evidence>
<organism evidence="5">
    <name type="scientific">Singulisphaera sp. Ch08</name>
    <dbReference type="NCBI Taxonomy" id="3120278"/>
    <lineage>
        <taxon>Bacteria</taxon>
        <taxon>Pseudomonadati</taxon>
        <taxon>Planctomycetota</taxon>
        <taxon>Planctomycetia</taxon>
        <taxon>Isosphaerales</taxon>
        <taxon>Isosphaeraceae</taxon>
        <taxon>Singulisphaera</taxon>
    </lineage>
</organism>
<feature type="domain" description="BD-FAE-like" evidence="4">
    <location>
        <begin position="75"/>
        <end position="186"/>
    </location>
</feature>
<proteinExistence type="predicted"/>
<dbReference type="Gene3D" id="3.40.50.1820">
    <property type="entry name" value="alpha/beta hydrolase"/>
    <property type="match status" value="1"/>
</dbReference>
<evidence type="ECO:0000259" key="4">
    <source>
        <dbReference type="Pfam" id="PF20434"/>
    </source>
</evidence>
<evidence type="ECO:0000256" key="1">
    <source>
        <dbReference type="ARBA" id="ARBA00022801"/>
    </source>
</evidence>
<dbReference type="InterPro" id="IPR050300">
    <property type="entry name" value="GDXG_lipolytic_enzyme"/>
</dbReference>
<dbReference type="Pfam" id="PF20434">
    <property type="entry name" value="BD-FAE"/>
    <property type="match status" value="1"/>
</dbReference>
<protein>
    <submittedName>
        <fullName evidence="5">Alpha/beta hydrolase</fullName>
    </submittedName>
</protein>
<dbReference type="AlphaFoldDB" id="A0AAU7CRH9"/>
<dbReference type="PANTHER" id="PTHR48081">
    <property type="entry name" value="AB HYDROLASE SUPERFAMILY PROTEIN C4A8.06C"/>
    <property type="match status" value="1"/>
</dbReference>
<feature type="chain" id="PRO_5043313465" evidence="3">
    <location>
        <begin position="26"/>
        <end position="302"/>
    </location>
</feature>
<feature type="region of interest" description="Disordered" evidence="2">
    <location>
        <begin position="40"/>
        <end position="62"/>
    </location>
</feature>
<name>A0AAU7CRH9_9BACT</name>
<keyword evidence="1 5" id="KW-0378">Hydrolase</keyword>
<dbReference type="RefSeq" id="WP_406700520.1">
    <property type="nucleotide sequence ID" value="NZ_CP155447.1"/>
</dbReference>
<evidence type="ECO:0000313" key="5">
    <source>
        <dbReference type="EMBL" id="XBH07680.1"/>
    </source>
</evidence>
<dbReference type="InterPro" id="IPR049492">
    <property type="entry name" value="BD-FAE-like_dom"/>
</dbReference>
<dbReference type="EMBL" id="CP155447">
    <property type="protein sequence ID" value="XBH07680.1"/>
    <property type="molecule type" value="Genomic_DNA"/>
</dbReference>
<dbReference type="SUPFAM" id="SSF53474">
    <property type="entry name" value="alpha/beta-Hydrolases"/>
    <property type="match status" value="1"/>
</dbReference>
<feature type="signal peptide" evidence="3">
    <location>
        <begin position="1"/>
        <end position="25"/>
    </location>
</feature>
<gene>
    <name evidence="5" type="ORF">V5E97_17070</name>
</gene>
<evidence type="ECO:0000256" key="3">
    <source>
        <dbReference type="SAM" id="SignalP"/>
    </source>
</evidence>
<dbReference type="GO" id="GO:0016787">
    <property type="term" value="F:hydrolase activity"/>
    <property type="evidence" value="ECO:0007669"/>
    <property type="project" value="UniProtKB-KW"/>
</dbReference>
<dbReference type="PANTHER" id="PTHR48081:SF6">
    <property type="entry name" value="PEPTIDASE S9 PROLYL OLIGOPEPTIDASE CATALYTIC DOMAIN-CONTAINING PROTEIN"/>
    <property type="match status" value="1"/>
</dbReference>
<reference evidence="5" key="1">
    <citation type="submission" date="2024-05" db="EMBL/GenBank/DDBJ databases">
        <title>Planctomycetes of the genus Singulisphaera possess chitinolytic capabilities.</title>
        <authorList>
            <person name="Ivanova A."/>
        </authorList>
    </citation>
    <scope>NUCLEOTIDE SEQUENCE</scope>
    <source>
        <strain evidence="5">Ch08T</strain>
    </source>
</reference>